<reference evidence="4" key="1">
    <citation type="submission" date="2022-07" db="EMBL/GenBank/DDBJ databases">
        <title>Phylogenomic reconstructions and comparative analyses of Kickxellomycotina fungi.</title>
        <authorList>
            <person name="Reynolds N.K."/>
            <person name="Stajich J.E."/>
            <person name="Barry K."/>
            <person name="Grigoriev I.V."/>
            <person name="Crous P."/>
            <person name="Smith M.E."/>
        </authorList>
    </citation>
    <scope>NUCLEOTIDE SEQUENCE</scope>
    <source>
        <strain evidence="4">BCRC 34381</strain>
    </source>
</reference>
<evidence type="ECO:0000256" key="1">
    <source>
        <dbReference type="ARBA" id="ARBA00022741"/>
    </source>
</evidence>
<evidence type="ECO:0000313" key="5">
    <source>
        <dbReference type="Proteomes" id="UP001143981"/>
    </source>
</evidence>
<dbReference type="OrthoDB" id="539213at2759"/>
<name>A0A9W7XP88_9FUNG</name>
<dbReference type="GO" id="GO:0005524">
    <property type="term" value="F:ATP binding"/>
    <property type="evidence" value="ECO:0007669"/>
    <property type="project" value="UniProtKB-KW"/>
</dbReference>
<dbReference type="Proteomes" id="UP001143981">
    <property type="component" value="Unassembled WGS sequence"/>
</dbReference>
<dbReference type="InterPro" id="IPR036770">
    <property type="entry name" value="Ankyrin_rpt-contain_sf"/>
</dbReference>
<dbReference type="GO" id="GO:0015937">
    <property type="term" value="P:coenzyme A biosynthetic process"/>
    <property type="evidence" value="ECO:0007669"/>
    <property type="project" value="UniProtKB-KW"/>
</dbReference>
<proteinExistence type="predicted"/>
<dbReference type="GO" id="GO:0004594">
    <property type="term" value="F:pantothenate kinase activity"/>
    <property type="evidence" value="ECO:0007669"/>
    <property type="project" value="TreeGrafter"/>
</dbReference>
<keyword evidence="1" id="KW-0547">Nucleotide-binding</keyword>
<dbReference type="Pfam" id="PF03630">
    <property type="entry name" value="Fumble"/>
    <property type="match status" value="1"/>
</dbReference>
<keyword evidence="3" id="KW-0173">Coenzyme A biosynthesis</keyword>
<dbReference type="AlphaFoldDB" id="A0A9W7XP88"/>
<keyword evidence="5" id="KW-1185">Reference proteome</keyword>
<dbReference type="SUPFAM" id="SSF48403">
    <property type="entry name" value="Ankyrin repeat"/>
    <property type="match status" value="1"/>
</dbReference>
<dbReference type="PANTHER" id="PTHR12280:SF20">
    <property type="entry name" value="4'-PHOSPHOPANTETHEINE PHOSPHATASE"/>
    <property type="match status" value="1"/>
</dbReference>
<dbReference type="GO" id="GO:0005634">
    <property type="term" value="C:nucleus"/>
    <property type="evidence" value="ECO:0007669"/>
    <property type="project" value="TreeGrafter"/>
</dbReference>
<protein>
    <submittedName>
        <fullName evidence="4">Uncharacterized protein</fullName>
    </submittedName>
</protein>
<feature type="non-terminal residue" evidence="4">
    <location>
        <position position="282"/>
    </location>
</feature>
<evidence type="ECO:0000256" key="2">
    <source>
        <dbReference type="ARBA" id="ARBA00022840"/>
    </source>
</evidence>
<dbReference type="PANTHER" id="PTHR12280">
    <property type="entry name" value="PANTOTHENATE KINASE"/>
    <property type="match status" value="1"/>
</dbReference>
<evidence type="ECO:0000313" key="4">
    <source>
        <dbReference type="EMBL" id="KAJ1718081.1"/>
    </source>
</evidence>
<dbReference type="SUPFAM" id="SSF53067">
    <property type="entry name" value="Actin-like ATPase domain"/>
    <property type="match status" value="1"/>
</dbReference>
<dbReference type="InterPro" id="IPR043129">
    <property type="entry name" value="ATPase_NBD"/>
</dbReference>
<sequence length="282" mass="28677">MAVVYGHLDVAKRLAKSGAPVSSLALRYAVQKRHMGVVEWLMNRGAAPDMATIQMLDCAVAPCLGWTGARVVAMVEGSDGSGPGKHPLEAFVRSMTCADGGRVLPGGWRRATVSTPAGAVRVLVLPVSDIAQAIREVEALGPPAGGPMRVAATGGGALRHKAELERGLGVQLAVVKELEAVARGLVTDAGGPAAGEQALVCNVGTGVSLASVDAQGGVERVSGSGIGGATFWGLVRRLTQFGDFDEAVAAAHGSGRLGAADTLVEDIYGREASKEIGLAPDL</sequence>
<comment type="caution">
    <text evidence="4">The sequence shown here is derived from an EMBL/GenBank/DDBJ whole genome shotgun (WGS) entry which is preliminary data.</text>
</comment>
<dbReference type="GO" id="GO:0005829">
    <property type="term" value="C:cytosol"/>
    <property type="evidence" value="ECO:0007669"/>
    <property type="project" value="TreeGrafter"/>
</dbReference>
<accession>A0A9W7XP88</accession>
<dbReference type="Gene3D" id="3.30.420.510">
    <property type="match status" value="1"/>
</dbReference>
<keyword evidence="2" id="KW-0067">ATP-binding</keyword>
<evidence type="ECO:0000256" key="3">
    <source>
        <dbReference type="ARBA" id="ARBA00022993"/>
    </source>
</evidence>
<dbReference type="EMBL" id="JANBOI010003909">
    <property type="protein sequence ID" value="KAJ1718081.1"/>
    <property type="molecule type" value="Genomic_DNA"/>
</dbReference>
<organism evidence="4 5">
    <name type="scientific">Coemansia biformis</name>
    <dbReference type="NCBI Taxonomy" id="1286918"/>
    <lineage>
        <taxon>Eukaryota</taxon>
        <taxon>Fungi</taxon>
        <taxon>Fungi incertae sedis</taxon>
        <taxon>Zoopagomycota</taxon>
        <taxon>Kickxellomycotina</taxon>
        <taxon>Kickxellomycetes</taxon>
        <taxon>Kickxellales</taxon>
        <taxon>Kickxellaceae</taxon>
        <taxon>Coemansia</taxon>
    </lineage>
</organism>
<gene>
    <name evidence="4" type="ORF">LPJ61_006878</name>
</gene>
<dbReference type="Gene3D" id="3.30.420.40">
    <property type="match status" value="1"/>
</dbReference>
<dbReference type="InterPro" id="IPR004567">
    <property type="entry name" value="Type_II_PanK"/>
</dbReference>
<dbReference type="Gene3D" id="1.25.40.20">
    <property type="entry name" value="Ankyrin repeat-containing domain"/>
    <property type="match status" value="1"/>
</dbReference>